<keyword evidence="6 9" id="KW-0520">NAD</keyword>
<keyword evidence="5 9" id="KW-0560">Oxidoreductase</keyword>
<dbReference type="NCBIfam" id="TIGR01327">
    <property type="entry name" value="PGDH"/>
    <property type="match status" value="1"/>
</dbReference>
<proteinExistence type="inferred from homology"/>
<dbReference type="SUPFAM" id="SSF52283">
    <property type="entry name" value="Formate/glycerate dehydrogenase catalytic domain-like"/>
    <property type="match status" value="1"/>
</dbReference>
<evidence type="ECO:0000256" key="1">
    <source>
        <dbReference type="ARBA" id="ARBA00003800"/>
    </source>
</evidence>
<dbReference type="Gene3D" id="3.30.1330.90">
    <property type="entry name" value="D-3-phosphoglycerate dehydrogenase, domain 3"/>
    <property type="match status" value="1"/>
</dbReference>
<evidence type="ECO:0000256" key="2">
    <source>
        <dbReference type="ARBA" id="ARBA00005216"/>
    </source>
</evidence>
<dbReference type="PROSITE" id="PS51671">
    <property type="entry name" value="ACT"/>
    <property type="match status" value="1"/>
</dbReference>
<gene>
    <name evidence="11" type="primary">serA</name>
    <name evidence="11" type="ORF">ACFQPF_09580</name>
</gene>
<dbReference type="InterPro" id="IPR045865">
    <property type="entry name" value="ACT-like_dom_sf"/>
</dbReference>
<organism evidence="11 12">
    <name type="scientific">Fictibacillus iocasae</name>
    <dbReference type="NCBI Taxonomy" id="2715437"/>
    <lineage>
        <taxon>Bacteria</taxon>
        <taxon>Bacillati</taxon>
        <taxon>Bacillota</taxon>
        <taxon>Bacilli</taxon>
        <taxon>Bacillales</taxon>
        <taxon>Fictibacillaceae</taxon>
        <taxon>Fictibacillus</taxon>
    </lineage>
</organism>
<evidence type="ECO:0000256" key="5">
    <source>
        <dbReference type="ARBA" id="ARBA00023002"/>
    </source>
</evidence>
<dbReference type="SUPFAM" id="SSF55021">
    <property type="entry name" value="ACT-like"/>
    <property type="match status" value="1"/>
</dbReference>
<accession>A0ABW2NN85</accession>
<dbReference type="Pfam" id="PF02826">
    <property type="entry name" value="2-Hacid_dh_C"/>
    <property type="match status" value="1"/>
</dbReference>
<dbReference type="CDD" id="cd12173">
    <property type="entry name" value="PGDH_4"/>
    <property type="match status" value="1"/>
</dbReference>
<dbReference type="InterPro" id="IPR006140">
    <property type="entry name" value="D-isomer_DH_NAD-bd"/>
</dbReference>
<dbReference type="PANTHER" id="PTHR42938:SF47">
    <property type="entry name" value="HYDROXYPYRUVATE REDUCTASE"/>
    <property type="match status" value="1"/>
</dbReference>
<feature type="domain" description="ACT" evidence="10">
    <location>
        <begin position="455"/>
        <end position="529"/>
    </location>
</feature>
<dbReference type="Gene3D" id="3.30.70.260">
    <property type="match status" value="1"/>
</dbReference>
<dbReference type="Pfam" id="PF00389">
    <property type="entry name" value="2-Hacid_dh"/>
    <property type="match status" value="1"/>
</dbReference>
<evidence type="ECO:0000259" key="10">
    <source>
        <dbReference type="PROSITE" id="PS51671"/>
    </source>
</evidence>
<dbReference type="InterPro" id="IPR006139">
    <property type="entry name" value="D-isomer_2_OHA_DH_cat_dom"/>
</dbReference>
<evidence type="ECO:0000313" key="12">
    <source>
        <dbReference type="Proteomes" id="UP001596549"/>
    </source>
</evidence>
<comment type="similarity">
    <text evidence="3 9">Belongs to the D-isomer specific 2-hydroxyacid dehydrogenase family.</text>
</comment>
<dbReference type="EC" id="1.1.1.95" evidence="9"/>
<dbReference type="Pfam" id="PF19304">
    <property type="entry name" value="PGDH_inter"/>
    <property type="match status" value="1"/>
</dbReference>
<dbReference type="Gene3D" id="3.40.50.720">
    <property type="entry name" value="NAD(P)-binding Rossmann-like Domain"/>
    <property type="match status" value="2"/>
</dbReference>
<dbReference type="SUPFAM" id="SSF143548">
    <property type="entry name" value="Serine metabolism enzymes domain"/>
    <property type="match status" value="1"/>
</dbReference>
<comment type="caution">
    <text evidence="11">The sequence shown here is derived from an EMBL/GenBank/DDBJ whole genome shotgun (WGS) entry which is preliminary data.</text>
</comment>
<protein>
    <recommendedName>
        <fullName evidence="4 9">D-3-phosphoglycerate dehydrogenase</fullName>
        <ecNumber evidence="9">1.1.1.95</ecNumber>
    </recommendedName>
</protein>
<dbReference type="InterPro" id="IPR036291">
    <property type="entry name" value="NAD(P)-bd_dom_sf"/>
</dbReference>
<comment type="function">
    <text evidence="1">Catalyzes the reversible oxidation of 3-phospho-D-glycerate to 3-phosphonooxypyruvate, the first step of the phosphorylated L-serine biosynthesis pathway. Also catalyzes the reversible oxidation of 2-hydroxyglutarate to 2-oxoglutarate.</text>
</comment>
<dbReference type="InterPro" id="IPR006236">
    <property type="entry name" value="PGDH"/>
</dbReference>
<evidence type="ECO:0000256" key="8">
    <source>
        <dbReference type="ARBA" id="ARBA00048731"/>
    </source>
</evidence>
<dbReference type="GO" id="GO:0004617">
    <property type="term" value="F:phosphoglycerate dehydrogenase activity"/>
    <property type="evidence" value="ECO:0007669"/>
    <property type="project" value="UniProtKB-EC"/>
</dbReference>
<evidence type="ECO:0000256" key="3">
    <source>
        <dbReference type="ARBA" id="ARBA00005854"/>
    </source>
</evidence>
<evidence type="ECO:0000313" key="11">
    <source>
        <dbReference type="EMBL" id="MFC7371929.1"/>
    </source>
</evidence>
<comment type="catalytic activity">
    <reaction evidence="8 9">
        <text>(2R)-3-phosphoglycerate + NAD(+) = 3-phosphooxypyruvate + NADH + H(+)</text>
        <dbReference type="Rhea" id="RHEA:12641"/>
        <dbReference type="ChEBI" id="CHEBI:15378"/>
        <dbReference type="ChEBI" id="CHEBI:18110"/>
        <dbReference type="ChEBI" id="CHEBI:57540"/>
        <dbReference type="ChEBI" id="CHEBI:57945"/>
        <dbReference type="ChEBI" id="CHEBI:58272"/>
        <dbReference type="EC" id="1.1.1.95"/>
    </reaction>
</comment>
<evidence type="ECO:0000256" key="4">
    <source>
        <dbReference type="ARBA" id="ARBA00021582"/>
    </source>
</evidence>
<dbReference type="InterPro" id="IPR029752">
    <property type="entry name" value="D-isomer_DH_CS1"/>
</dbReference>
<keyword evidence="9" id="KW-0028">Amino-acid biosynthesis</keyword>
<comment type="pathway">
    <text evidence="2 9">Amino-acid biosynthesis; L-serine biosynthesis; L-serine from 3-phospho-D-glycerate: step 1/3.</text>
</comment>
<keyword evidence="12" id="KW-1185">Reference proteome</keyword>
<reference evidence="12" key="1">
    <citation type="journal article" date="2019" name="Int. J. Syst. Evol. Microbiol.">
        <title>The Global Catalogue of Microorganisms (GCM) 10K type strain sequencing project: providing services to taxonomists for standard genome sequencing and annotation.</title>
        <authorList>
            <consortium name="The Broad Institute Genomics Platform"/>
            <consortium name="The Broad Institute Genome Sequencing Center for Infectious Disease"/>
            <person name="Wu L."/>
            <person name="Ma J."/>
        </authorList>
    </citation>
    <scope>NUCLEOTIDE SEQUENCE [LARGE SCALE GENOMIC DNA]</scope>
    <source>
        <strain evidence="12">NBRC 106396</strain>
    </source>
</reference>
<name>A0ABW2NN85_9BACL</name>
<dbReference type="EMBL" id="JBHTCP010000015">
    <property type="protein sequence ID" value="MFC7371929.1"/>
    <property type="molecule type" value="Genomic_DNA"/>
</dbReference>
<dbReference type="SUPFAM" id="SSF51735">
    <property type="entry name" value="NAD(P)-binding Rossmann-fold domains"/>
    <property type="match status" value="1"/>
</dbReference>
<dbReference type="PANTHER" id="PTHR42938">
    <property type="entry name" value="FORMATE DEHYDROGENASE 1"/>
    <property type="match status" value="1"/>
</dbReference>
<evidence type="ECO:0000256" key="7">
    <source>
        <dbReference type="ARBA" id="ARBA00048126"/>
    </source>
</evidence>
<dbReference type="Pfam" id="PF01842">
    <property type="entry name" value="ACT"/>
    <property type="match status" value="1"/>
</dbReference>
<comment type="catalytic activity">
    <reaction evidence="7">
        <text>(R)-2-hydroxyglutarate + NAD(+) = 2-oxoglutarate + NADH + H(+)</text>
        <dbReference type="Rhea" id="RHEA:49612"/>
        <dbReference type="ChEBI" id="CHEBI:15378"/>
        <dbReference type="ChEBI" id="CHEBI:15801"/>
        <dbReference type="ChEBI" id="CHEBI:16810"/>
        <dbReference type="ChEBI" id="CHEBI:57540"/>
        <dbReference type="ChEBI" id="CHEBI:57945"/>
        <dbReference type="EC" id="1.1.1.399"/>
    </reaction>
</comment>
<dbReference type="InterPro" id="IPR029753">
    <property type="entry name" value="D-isomer_DH_CS"/>
</dbReference>
<dbReference type="RefSeq" id="WP_379749002.1">
    <property type="nucleotide sequence ID" value="NZ_JBHTCP010000015.1"/>
</dbReference>
<evidence type="ECO:0000256" key="6">
    <source>
        <dbReference type="ARBA" id="ARBA00023027"/>
    </source>
</evidence>
<dbReference type="CDD" id="cd04902">
    <property type="entry name" value="ACT_3PGDH-xct"/>
    <property type="match status" value="1"/>
</dbReference>
<keyword evidence="9" id="KW-0718">Serine biosynthesis</keyword>
<dbReference type="PROSITE" id="PS00065">
    <property type="entry name" value="D_2_HYDROXYACID_DH_1"/>
    <property type="match status" value="1"/>
</dbReference>
<sequence>MFNVLVTDSISDNGLMDLYDHDQFTLDKRVGLPPEELKEVIGNYDALIVRSQTQVTKEILEHAHQLQVIARAGVGVDNIDVQAATRKGIIVINAPGANTIAAAEHTMAMMLALSRNVPQAHQLTSSGEWNRTAFQGVELYKKTIGIVGMGKIGTEVAKRCKSFEMNILGFDPYLTDERAKSLGIQKATLDEIAAESDYITLHTPLTNATRNLVDAEYISKTKKGVRFINCARGGIIDEDALVAAIDSGHVAGAALDVYQVEPPVNTKLFQHPAIIMTPHLAASTVEAQEKVAQEVSAEIIEILEAKNIRHAVNMPAISKQNQEKMAPYLKLGEQMGQLVIQLLKHAPDKIDMTYQGDLAGDDTDLLTRTMMKGLLSHHLTDSVNLINALHLLKEQDIPYNVEKKARGKGFANYMELRVHNKGETAVIGATVLNGYGARIVKLNHYHIDIKPEAHLLFIKHNDVPGMIGKVGSLLGGHDINIGTMQVGRTDIGGEAIMVLSLDKKLDNKLIQELEQISGLNEAQVLELEE</sequence>
<dbReference type="Proteomes" id="UP001596549">
    <property type="component" value="Unassembled WGS sequence"/>
</dbReference>
<dbReference type="PROSITE" id="PS00671">
    <property type="entry name" value="D_2_HYDROXYACID_DH_3"/>
    <property type="match status" value="1"/>
</dbReference>
<dbReference type="InterPro" id="IPR045626">
    <property type="entry name" value="PGDH_ASB_dom"/>
</dbReference>
<dbReference type="InterPro" id="IPR029009">
    <property type="entry name" value="ASB_dom_sf"/>
</dbReference>
<evidence type="ECO:0000256" key="9">
    <source>
        <dbReference type="RuleBase" id="RU363003"/>
    </source>
</evidence>
<dbReference type="InterPro" id="IPR002912">
    <property type="entry name" value="ACT_dom"/>
</dbReference>